<gene>
    <name evidence="1" type="ORF">S12H4_25100</name>
</gene>
<feature type="non-terminal residue" evidence="1">
    <location>
        <position position="109"/>
    </location>
</feature>
<evidence type="ECO:0000313" key="1">
    <source>
        <dbReference type="EMBL" id="GAI72865.1"/>
    </source>
</evidence>
<sequence length="109" mass="12861">NEIIKQVAEKIGFDNKNRKIFFTKMKESLYYFLPRDILKQIANTLDSMDFIGYTMHEIRTLYEDSAREFMKEKLRKMGFKHFNSEAKEIGGYNIDIYATGPTNRSGYVP</sequence>
<name>X1SBQ2_9ZZZZ</name>
<comment type="caution">
    <text evidence="1">The sequence shown here is derived from an EMBL/GenBank/DDBJ whole genome shotgun (WGS) entry which is preliminary data.</text>
</comment>
<dbReference type="EMBL" id="BARW01013896">
    <property type="protein sequence ID" value="GAI72865.1"/>
    <property type="molecule type" value="Genomic_DNA"/>
</dbReference>
<proteinExistence type="predicted"/>
<feature type="non-terminal residue" evidence="1">
    <location>
        <position position="1"/>
    </location>
</feature>
<accession>X1SBQ2</accession>
<reference evidence="1" key="1">
    <citation type="journal article" date="2014" name="Front. Microbiol.">
        <title>High frequency of phylogenetically diverse reductive dehalogenase-homologous genes in deep subseafloor sedimentary metagenomes.</title>
        <authorList>
            <person name="Kawai M."/>
            <person name="Futagami T."/>
            <person name="Toyoda A."/>
            <person name="Takaki Y."/>
            <person name="Nishi S."/>
            <person name="Hori S."/>
            <person name="Arai W."/>
            <person name="Tsubouchi T."/>
            <person name="Morono Y."/>
            <person name="Uchiyama I."/>
            <person name="Ito T."/>
            <person name="Fujiyama A."/>
            <person name="Inagaki F."/>
            <person name="Takami H."/>
        </authorList>
    </citation>
    <scope>NUCLEOTIDE SEQUENCE</scope>
    <source>
        <strain evidence="1">Expedition CK06-06</strain>
    </source>
</reference>
<organism evidence="1">
    <name type="scientific">marine sediment metagenome</name>
    <dbReference type="NCBI Taxonomy" id="412755"/>
    <lineage>
        <taxon>unclassified sequences</taxon>
        <taxon>metagenomes</taxon>
        <taxon>ecological metagenomes</taxon>
    </lineage>
</organism>
<dbReference type="AlphaFoldDB" id="X1SBQ2"/>
<protein>
    <submittedName>
        <fullName evidence="1">Uncharacterized protein</fullName>
    </submittedName>
</protein>